<proteinExistence type="inferred from homology"/>
<keyword evidence="3" id="KW-0813">Transport</keyword>
<evidence type="ECO:0000256" key="5">
    <source>
        <dbReference type="ARBA" id="ARBA00022692"/>
    </source>
</evidence>
<reference evidence="10" key="1">
    <citation type="submission" date="2020-10" db="EMBL/GenBank/DDBJ databases">
        <authorList>
            <person name="Gilroy R."/>
        </authorList>
    </citation>
    <scope>NUCLEOTIDE SEQUENCE</scope>
    <source>
        <strain evidence="10">ChiSjej6B24-2974</strain>
    </source>
</reference>
<dbReference type="EMBL" id="DVFZ01000046">
    <property type="protein sequence ID" value="HIQ82337.1"/>
    <property type="molecule type" value="Genomic_DNA"/>
</dbReference>
<accession>A0A9D0ZLG1</accession>
<dbReference type="AlphaFoldDB" id="A0A9D0ZLG1"/>
<dbReference type="InterPro" id="IPR000802">
    <property type="entry name" value="Arsenical_pump_ArsB"/>
</dbReference>
<evidence type="ECO:0000256" key="4">
    <source>
        <dbReference type="ARBA" id="ARBA00022475"/>
    </source>
</evidence>
<dbReference type="GO" id="GO:0005886">
    <property type="term" value="C:plasma membrane"/>
    <property type="evidence" value="ECO:0007669"/>
    <property type="project" value="UniProtKB-SubCell"/>
</dbReference>
<sequence length="439" mass="46864">MVLALIIFLATYALMLTLQKYRPVIALTSAAVFIVLGLSGMYDLTLLDALGAVDYNVLLMIAGTMGLVTLFIDSRMPARLAEQLIVRVPNVKWAVTALALFAGVISAFVDNVATVLMVAPVGLAISRKLKISPVPVLIAIAVSSNLQGAATMVGDTTSMLLGSFAGMNFLDFFWMQGRPGIFWGVELGALASLVALLVLFRKNTEKVSAVVETEVSDYFPSALMIGTVLLLIVASFLPEPQDAALLAIYNLRSGLVCVALCLIGIVRDCIRKHSGGTFLRVLKDLDRDTLLLLFGLFIVIEGIRTAGVIDAAADLFYRVSGDNPFLLYTLIVFASVVLSAFIDNIPYVATMLPVVQGIAALMNGGAGIEPYVFYFGLLTGATLGGNLTPIGASANIAAIGILRKNGETVRLRDFLRIGVPFTLSAVLAGYVYIWLVWGV</sequence>
<evidence type="ECO:0000256" key="6">
    <source>
        <dbReference type="ARBA" id="ARBA00022989"/>
    </source>
</evidence>
<evidence type="ECO:0000256" key="8">
    <source>
        <dbReference type="SAM" id="Phobius"/>
    </source>
</evidence>
<feature type="transmembrane region" description="Helical" evidence="8">
    <location>
        <begin position="290"/>
        <end position="313"/>
    </location>
</feature>
<dbReference type="PRINTS" id="PR00758">
    <property type="entry name" value="ARSENICPUMP"/>
</dbReference>
<evidence type="ECO:0000313" key="11">
    <source>
        <dbReference type="Proteomes" id="UP000824260"/>
    </source>
</evidence>
<dbReference type="Proteomes" id="UP000824260">
    <property type="component" value="Unassembled WGS sequence"/>
</dbReference>
<feature type="transmembrane region" description="Helical" evidence="8">
    <location>
        <begin position="181"/>
        <end position="200"/>
    </location>
</feature>
<dbReference type="Pfam" id="PF03600">
    <property type="entry name" value="CitMHS"/>
    <property type="match status" value="1"/>
</dbReference>
<keyword evidence="7 8" id="KW-0472">Membrane</keyword>
<feature type="transmembrane region" description="Helical" evidence="8">
    <location>
        <begin position="92"/>
        <end position="125"/>
    </location>
</feature>
<feature type="transmembrane region" description="Helical" evidence="8">
    <location>
        <begin position="414"/>
        <end position="437"/>
    </location>
</feature>
<evidence type="ECO:0000313" key="10">
    <source>
        <dbReference type="EMBL" id="HIQ82337.1"/>
    </source>
</evidence>
<dbReference type="GO" id="GO:0015105">
    <property type="term" value="F:arsenite transmembrane transporter activity"/>
    <property type="evidence" value="ECO:0007669"/>
    <property type="project" value="InterPro"/>
</dbReference>
<evidence type="ECO:0000256" key="7">
    <source>
        <dbReference type="ARBA" id="ARBA00023136"/>
    </source>
</evidence>
<feature type="transmembrane region" description="Helical" evidence="8">
    <location>
        <begin position="325"/>
        <end position="342"/>
    </location>
</feature>
<evidence type="ECO:0000256" key="2">
    <source>
        <dbReference type="ARBA" id="ARBA00009843"/>
    </source>
</evidence>
<keyword evidence="5 8" id="KW-0812">Transmembrane</keyword>
<gene>
    <name evidence="10" type="ORF">IAA52_04470</name>
</gene>
<feature type="transmembrane region" description="Helical" evidence="8">
    <location>
        <begin position="25"/>
        <end position="46"/>
    </location>
</feature>
<feature type="transmembrane region" description="Helical" evidence="8">
    <location>
        <begin position="372"/>
        <end position="402"/>
    </location>
</feature>
<comment type="similarity">
    <text evidence="2">Belongs to the CitM (TC 2.A.11) transporter family.</text>
</comment>
<feature type="transmembrane region" description="Helical" evidence="8">
    <location>
        <begin position="347"/>
        <end position="366"/>
    </location>
</feature>
<keyword evidence="4" id="KW-1003">Cell membrane</keyword>
<protein>
    <submittedName>
        <fullName evidence="10">Arsenic transporter</fullName>
    </submittedName>
</protein>
<evidence type="ECO:0000259" key="9">
    <source>
        <dbReference type="Pfam" id="PF03600"/>
    </source>
</evidence>
<dbReference type="PANTHER" id="PTHR43568">
    <property type="entry name" value="P PROTEIN"/>
    <property type="match status" value="1"/>
</dbReference>
<evidence type="ECO:0000256" key="3">
    <source>
        <dbReference type="ARBA" id="ARBA00022448"/>
    </source>
</evidence>
<dbReference type="PANTHER" id="PTHR43568:SF1">
    <property type="entry name" value="P PROTEIN"/>
    <property type="match status" value="1"/>
</dbReference>
<organism evidence="10 11">
    <name type="scientific">Candidatus Pullichristensenella stercorigallinarum</name>
    <dbReference type="NCBI Taxonomy" id="2840909"/>
    <lineage>
        <taxon>Bacteria</taxon>
        <taxon>Bacillati</taxon>
        <taxon>Bacillota</taxon>
        <taxon>Clostridia</taxon>
        <taxon>Candidatus Pullichristensenella</taxon>
    </lineage>
</organism>
<keyword evidence="6 8" id="KW-1133">Transmembrane helix</keyword>
<dbReference type="InterPro" id="IPR051475">
    <property type="entry name" value="Diverse_Ion_Transporter"/>
</dbReference>
<feature type="transmembrane region" description="Helical" evidence="8">
    <location>
        <begin position="221"/>
        <end position="237"/>
    </location>
</feature>
<dbReference type="InterPro" id="IPR004680">
    <property type="entry name" value="Cit_transptr-like_dom"/>
</dbReference>
<comment type="subcellular location">
    <subcellularLocation>
        <location evidence="1">Cell membrane</location>
        <topology evidence="1">Multi-pass membrane protein</topology>
    </subcellularLocation>
</comment>
<feature type="transmembrane region" description="Helical" evidence="8">
    <location>
        <begin position="53"/>
        <end position="72"/>
    </location>
</feature>
<name>A0A9D0ZLG1_9FIRM</name>
<evidence type="ECO:0000256" key="1">
    <source>
        <dbReference type="ARBA" id="ARBA00004651"/>
    </source>
</evidence>
<reference evidence="10" key="2">
    <citation type="journal article" date="2021" name="PeerJ">
        <title>Extensive microbial diversity within the chicken gut microbiome revealed by metagenomics and culture.</title>
        <authorList>
            <person name="Gilroy R."/>
            <person name="Ravi A."/>
            <person name="Getino M."/>
            <person name="Pursley I."/>
            <person name="Horton D.L."/>
            <person name="Alikhan N.F."/>
            <person name="Baker D."/>
            <person name="Gharbi K."/>
            <person name="Hall N."/>
            <person name="Watson M."/>
            <person name="Adriaenssens E.M."/>
            <person name="Foster-Nyarko E."/>
            <person name="Jarju S."/>
            <person name="Secka A."/>
            <person name="Antonio M."/>
            <person name="Oren A."/>
            <person name="Chaudhuri R.R."/>
            <person name="La Ragione R."/>
            <person name="Hildebrand F."/>
            <person name="Pallen M.J."/>
        </authorList>
    </citation>
    <scope>NUCLEOTIDE SEQUENCE</scope>
    <source>
        <strain evidence="10">ChiSjej6B24-2974</strain>
    </source>
</reference>
<feature type="transmembrane region" description="Helical" evidence="8">
    <location>
        <begin position="249"/>
        <end position="270"/>
    </location>
</feature>
<feature type="domain" description="Citrate transporter-like" evidence="9">
    <location>
        <begin position="12"/>
        <end position="373"/>
    </location>
</feature>
<comment type="caution">
    <text evidence="10">The sequence shown here is derived from an EMBL/GenBank/DDBJ whole genome shotgun (WGS) entry which is preliminary data.</text>
</comment>